<comment type="subunit">
    <text evidence="2">Homodimer.</text>
</comment>
<sequence>MVYFGAEKYAQRLAVANCAGGICLLDGMSVLKMRILFCLSELEQEGCTVTHLARLFGVAKSTVSRAVEWCGQNNLISREEGRNLALTPYGAKIAQIYRTRKDVLFHWLVSEGVPSHAAEQDAMRFSLCCCEETAEAVRKSIPAARLAEQFQGGKTLSGRELCSLLPSGRYEISFTLLRLAKSDHSCCAIQELEGMGELTVRQGSGLVSFRQSGPDSAVYYQEDCRYQQAGKEGKTVFFPVSGMQFCGVGQKRLVQGWTVLRVSPSKRCEDCPEGEVIFTIFL</sequence>
<dbReference type="InterPro" id="IPR036390">
    <property type="entry name" value="WH_DNA-bd_sf"/>
</dbReference>
<organism evidence="3 4">
    <name type="scientific">[Clostridium] methylpentosum DSM 5476</name>
    <dbReference type="NCBI Taxonomy" id="537013"/>
    <lineage>
        <taxon>Bacteria</taxon>
        <taxon>Bacillati</taxon>
        <taxon>Bacillota</taxon>
        <taxon>Clostridia</taxon>
        <taxon>Eubacteriales</taxon>
        <taxon>Oscillospiraceae</taxon>
        <taxon>Oscillospiraceae incertae sedis</taxon>
    </lineage>
</organism>
<dbReference type="EMBL" id="ACEC01000061">
    <property type="protein sequence ID" value="EEG30545.1"/>
    <property type="molecule type" value="Genomic_DNA"/>
</dbReference>
<dbReference type="AlphaFoldDB" id="C0EDF9"/>
<accession>C0EDF9</accession>
<dbReference type="HOGENOM" id="CLU_985913_0_0_9"/>
<dbReference type="InterPro" id="IPR036388">
    <property type="entry name" value="WH-like_DNA-bd_sf"/>
</dbReference>
<dbReference type="eggNOG" id="ENOG5033Q26">
    <property type="taxonomic scope" value="Bacteria"/>
</dbReference>
<dbReference type="PANTHER" id="PTHR33238:SF11">
    <property type="entry name" value="TRANSCRIPTIONAL REGULATOR MNTR"/>
    <property type="match status" value="1"/>
</dbReference>
<comment type="caution">
    <text evidence="3">The sequence shown here is derived from an EMBL/GenBank/DDBJ whole genome shotgun (WGS) entry which is preliminary data.</text>
</comment>
<evidence type="ECO:0000313" key="4">
    <source>
        <dbReference type="Proteomes" id="UP000003340"/>
    </source>
</evidence>
<comment type="subcellular location">
    <subcellularLocation>
        <location evidence="1">Cytoplasm</location>
    </subcellularLocation>
</comment>
<dbReference type="GO" id="GO:0005737">
    <property type="term" value="C:cytoplasm"/>
    <property type="evidence" value="ECO:0007669"/>
    <property type="project" value="UniProtKB-SubCell"/>
</dbReference>
<dbReference type="GO" id="GO:0046914">
    <property type="term" value="F:transition metal ion binding"/>
    <property type="evidence" value="ECO:0007669"/>
    <property type="project" value="InterPro"/>
</dbReference>
<dbReference type="PANTHER" id="PTHR33238">
    <property type="entry name" value="IRON (METAL) DEPENDENT REPRESSOR, DTXR FAMILY"/>
    <property type="match status" value="1"/>
</dbReference>
<dbReference type="Gene3D" id="1.10.10.10">
    <property type="entry name" value="Winged helix-like DNA-binding domain superfamily/Winged helix DNA-binding domain"/>
    <property type="match status" value="1"/>
</dbReference>
<dbReference type="SMART" id="SM00529">
    <property type="entry name" value="HTH_DTXR"/>
    <property type="match status" value="1"/>
</dbReference>
<evidence type="ECO:0000313" key="3">
    <source>
        <dbReference type="EMBL" id="EEG30545.1"/>
    </source>
</evidence>
<gene>
    <name evidence="3" type="ORF">CLOSTMETH_01886</name>
</gene>
<protein>
    <submittedName>
        <fullName evidence="3">Transcriptional regulator, MarR family</fullName>
    </submittedName>
</protein>
<reference evidence="3 4" key="2">
    <citation type="submission" date="2009-02" db="EMBL/GenBank/DDBJ databases">
        <title>Draft genome sequence of Clostridium methylpentosum (DSM 5476).</title>
        <authorList>
            <person name="Sudarsanam P."/>
            <person name="Ley R."/>
            <person name="Guruge J."/>
            <person name="Turnbaugh P.J."/>
            <person name="Mahowald M."/>
            <person name="Liep D."/>
            <person name="Gordon J."/>
        </authorList>
    </citation>
    <scope>NUCLEOTIDE SEQUENCE [LARGE SCALE GENOMIC DNA]</scope>
    <source>
        <strain evidence="3 4">DSM 5476</strain>
    </source>
</reference>
<dbReference type="SUPFAM" id="SSF46785">
    <property type="entry name" value="Winged helix' DNA-binding domain"/>
    <property type="match status" value="1"/>
</dbReference>
<evidence type="ECO:0000256" key="1">
    <source>
        <dbReference type="ARBA" id="ARBA00004496"/>
    </source>
</evidence>
<proteinExistence type="predicted"/>
<dbReference type="InterPro" id="IPR050536">
    <property type="entry name" value="DtxR_MntR_Metal-Reg"/>
</dbReference>
<evidence type="ECO:0000256" key="2">
    <source>
        <dbReference type="ARBA" id="ARBA00011738"/>
    </source>
</evidence>
<keyword evidence="4" id="KW-1185">Reference proteome</keyword>
<dbReference type="GO" id="GO:0003700">
    <property type="term" value="F:DNA-binding transcription factor activity"/>
    <property type="evidence" value="ECO:0007669"/>
    <property type="project" value="InterPro"/>
</dbReference>
<name>C0EDF9_9FIRM</name>
<dbReference type="STRING" id="537013.CLOSTMETH_01886"/>
<dbReference type="InterPro" id="IPR022689">
    <property type="entry name" value="Iron_dep_repressor"/>
</dbReference>
<dbReference type="Proteomes" id="UP000003340">
    <property type="component" value="Unassembled WGS sequence"/>
</dbReference>
<reference evidence="3 4" key="1">
    <citation type="submission" date="2009-01" db="EMBL/GenBank/DDBJ databases">
        <authorList>
            <person name="Fulton L."/>
            <person name="Clifton S."/>
            <person name="Fulton B."/>
            <person name="Xu J."/>
            <person name="Minx P."/>
            <person name="Pepin K.H."/>
            <person name="Johnson M."/>
            <person name="Bhonagiri V."/>
            <person name="Nash W.E."/>
            <person name="Mardis E.R."/>
            <person name="Wilson R.K."/>
        </authorList>
    </citation>
    <scope>NUCLEOTIDE SEQUENCE [LARGE SCALE GENOMIC DNA]</scope>
    <source>
        <strain evidence="3 4">DSM 5476</strain>
    </source>
</reference>